<protein>
    <submittedName>
        <fullName evidence="6">Amino acid:proton symporter</fullName>
    </submittedName>
</protein>
<gene>
    <name evidence="6" type="ORF">DS832_06025</name>
</gene>
<dbReference type="EMBL" id="QOCS01000013">
    <property type="protein sequence ID" value="RHW46314.1"/>
    <property type="molecule type" value="Genomic_DNA"/>
</dbReference>
<feature type="transmembrane region" description="Helical" evidence="5">
    <location>
        <begin position="80"/>
        <end position="110"/>
    </location>
</feature>
<feature type="transmembrane region" description="Helical" evidence="5">
    <location>
        <begin position="7"/>
        <end position="27"/>
    </location>
</feature>
<feature type="transmembrane region" description="Helical" evidence="5">
    <location>
        <begin position="344"/>
        <end position="363"/>
    </location>
</feature>
<dbReference type="Pfam" id="PF13520">
    <property type="entry name" value="AA_permease_2"/>
    <property type="match status" value="1"/>
</dbReference>
<sequence>MHNHRKMSLFSIVMMALSALIGSGWLFGSWEASKLAGPAAILSWALGGLIIGAIAYNYVEIGTMFPESGGMSKYAQYSHGSLLGFIAGWANWVSLVTIIPIEAVATVQYMSTWPWEWANWTRQFVAHGQVTTSGLMVVFVIIIIFTLINYGSITLMTHFTSLISLFKIGLPILTIIILTCSSFYPGNYGSNLQEFFPYGTAPVLAATSVAGIIFSFNAFQTVINMGSEIKKPERYIGLGITISLLIAGVIYLLLQSAFITSIPPKSLANGWQHITFDSPFADLAILLGINWLAILLYIDAFVSPFGTGVSFVASAARALAAMEDNGHLPHFLGKMNSKYRIPRIAMVVNTILSMVMGALFRSWSLLATVLSAATLIAYLTGPVTAVALRKIGPHLFRPIKLKHLSVVAPLSFVLASLAIYWSMWPTTIEVIGIILLGLPIYLFYEQKNHFQQFRLHWQASLWMIVYLIVISLLSYGGSHEFGGQNWLHYPWDQLVIVVISLGFYYWGSHSGVITADFEHAKKLNQKAKRLAQKDNAE</sequence>
<dbReference type="PANTHER" id="PTHR47547">
    <property type="match status" value="1"/>
</dbReference>
<comment type="caution">
    <text evidence="6">The sequence shown here is derived from an EMBL/GenBank/DDBJ whole genome shotgun (WGS) entry which is preliminary data.</text>
</comment>
<feature type="transmembrane region" description="Helical" evidence="5">
    <location>
        <begin position="204"/>
        <end position="223"/>
    </location>
</feature>
<dbReference type="GO" id="GO:0016020">
    <property type="term" value="C:membrane"/>
    <property type="evidence" value="ECO:0007669"/>
    <property type="project" value="UniProtKB-SubCell"/>
</dbReference>
<feature type="transmembrane region" description="Helical" evidence="5">
    <location>
        <begin position="369"/>
        <end position="389"/>
    </location>
</feature>
<evidence type="ECO:0000256" key="2">
    <source>
        <dbReference type="ARBA" id="ARBA00022692"/>
    </source>
</evidence>
<keyword evidence="2 5" id="KW-0812">Transmembrane</keyword>
<feature type="transmembrane region" description="Helical" evidence="5">
    <location>
        <begin position="427"/>
        <end position="444"/>
    </location>
</feature>
<keyword evidence="3 5" id="KW-1133">Transmembrane helix</keyword>
<evidence type="ECO:0000256" key="4">
    <source>
        <dbReference type="ARBA" id="ARBA00023136"/>
    </source>
</evidence>
<comment type="subcellular location">
    <subcellularLocation>
        <location evidence="1">Membrane</location>
        <topology evidence="1">Multi-pass membrane protein</topology>
    </subcellularLocation>
</comment>
<dbReference type="GO" id="GO:0022857">
    <property type="term" value="F:transmembrane transporter activity"/>
    <property type="evidence" value="ECO:0007669"/>
    <property type="project" value="InterPro"/>
</dbReference>
<dbReference type="InterPro" id="IPR052962">
    <property type="entry name" value="AA_Transporter_AGT"/>
</dbReference>
<feature type="transmembrane region" description="Helical" evidence="5">
    <location>
        <begin position="162"/>
        <end position="184"/>
    </location>
</feature>
<organism evidence="6 7">
    <name type="scientific">Bombilactobacillus bombi</name>
    <dbReference type="NCBI Taxonomy" id="1303590"/>
    <lineage>
        <taxon>Bacteria</taxon>
        <taxon>Bacillati</taxon>
        <taxon>Bacillota</taxon>
        <taxon>Bacilli</taxon>
        <taxon>Lactobacillales</taxon>
        <taxon>Lactobacillaceae</taxon>
        <taxon>Bombilactobacillus</taxon>
    </lineage>
</organism>
<feature type="transmembrane region" description="Helical" evidence="5">
    <location>
        <begin position="39"/>
        <end position="59"/>
    </location>
</feature>
<evidence type="ECO:0000313" key="6">
    <source>
        <dbReference type="EMBL" id="RHW46314.1"/>
    </source>
</evidence>
<feature type="transmembrane region" description="Helical" evidence="5">
    <location>
        <begin position="235"/>
        <end position="259"/>
    </location>
</feature>
<dbReference type="AlphaFoldDB" id="A0A3R7CKP0"/>
<feature type="transmembrane region" description="Helical" evidence="5">
    <location>
        <begin position="401"/>
        <end position="421"/>
    </location>
</feature>
<feature type="transmembrane region" description="Helical" evidence="5">
    <location>
        <begin position="489"/>
        <end position="507"/>
    </location>
</feature>
<accession>A0A3R7CKP0</accession>
<name>A0A3R7CKP0_9LACO</name>
<dbReference type="PIRSF" id="PIRSF006060">
    <property type="entry name" value="AA_transporter"/>
    <property type="match status" value="1"/>
</dbReference>
<evidence type="ECO:0000256" key="1">
    <source>
        <dbReference type="ARBA" id="ARBA00004141"/>
    </source>
</evidence>
<evidence type="ECO:0000313" key="7">
    <source>
        <dbReference type="Proteomes" id="UP000284822"/>
    </source>
</evidence>
<feature type="transmembrane region" description="Helical" evidence="5">
    <location>
        <begin position="130"/>
        <end position="150"/>
    </location>
</feature>
<reference evidence="6 7" key="1">
    <citation type="submission" date="2018-07" db="EMBL/GenBank/DDBJ databases">
        <title>Genome sequences of six Lactobacillus spp. isolated from bumble bee guts.</title>
        <authorList>
            <person name="Motta E.V.S."/>
            <person name="Moran N.A."/>
        </authorList>
    </citation>
    <scope>NUCLEOTIDE SEQUENCE [LARGE SCALE GENOMIC DNA]</scope>
    <source>
        <strain evidence="6 7">LV-8.1</strain>
    </source>
</reference>
<dbReference type="Proteomes" id="UP000284822">
    <property type="component" value="Unassembled WGS sequence"/>
</dbReference>
<dbReference type="InterPro" id="IPR002293">
    <property type="entry name" value="AA/rel_permease1"/>
</dbReference>
<evidence type="ECO:0000256" key="3">
    <source>
        <dbReference type="ARBA" id="ARBA00022989"/>
    </source>
</evidence>
<evidence type="ECO:0000256" key="5">
    <source>
        <dbReference type="SAM" id="Phobius"/>
    </source>
</evidence>
<keyword evidence="4 5" id="KW-0472">Membrane</keyword>
<dbReference type="RefSeq" id="WP_118910794.1">
    <property type="nucleotide sequence ID" value="NZ_QOCS01000013.1"/>
</dbReference>
<feature type="transmembrane region" description="Helical" evidence="5">
    <location>
        <begin position="456"/>
        <end position="477"/>
    </location>
</feature>
<dbReference type="PANTHER" id="PTHR47547:SF1">
    <property type="entry name" value="ASPARTATE-PROTON SYMPORTER"/>
    <property type="match status" value="1"/>
</dbReference>
<dbReference type="Gene3D" id="1.20.1740.10">
    <property type="entry name" value="Amino acid/polyamine transporter I"/>
    <property type="match status" value="1"/>
</dbReference>
<proteinExistence type="predicted"/>